<evidence type="ECO:0000313" key="3">
    <source>
        <dbReference type="Proteomes" id="UP000026961"/>
    </source>
</evidence>
<evidence type="ECO:0000256" key="1">
    <source>
        <dbReference type="SAM" id="MobiDB-lite"/>
    </source>
</evidence>
<protein>
    <submittedName>
        <fullName evidence="2">Uncharacterized protein</fullName>
    </submittedName>
</protein>
<accession>A0A0D9ZVY8</accession>
<reference evidence="2" key="2">
    <citation type="submission" date="2018-05" db="EMBL/GenBank/DDBJ databases">
        <title>OgluRS3 (Oryza glumaepatula Reference Sequence Version 3).</title>
        <authorList>
            <person name="Zhang J."/>
            <person name="Kudrna D."/>
            <person name="Lee S."/>
            <person name="Talag J."/>
            <person name="Welchert J."/>
            <person name="Wing R.A."/>
        </authorList>
    </citation>
    <scope>NUCLEOTIDE SEQUENCE [LARGE SCALE GENOMIC DNA]</scope>
</reference>
<name>A0A0D9ZVY8_9ORYZ</name>
<dbReference type="Proteomes" id="UP000026961">
    <property type="component" value="Chromosome 5"/>
</dbReference>
<proteinExistence type="predicted"/>
<sequence length="228" mass="24789">MGEPTTGGREQGRDQAGGRGTRAWASRRQEHASRGEPAAATAVSNQPQSAIDLQQNRDEPNPSHFVPKPNTCKFGWTRCRCCRRKRLLPFANKGDVNRAPSPAISSELTPAISSDARREKGLNATTVFQRIDVVSKDFDNIVDVELGGPWPLPPVELTATLAHKFGIIGEVGKDTCHKSDTDTWRLKMRTRDAATFGHVALACNATVEFIDNLESTLIGGFTLPRAAG</sequence>
<dbReference type="STRING" id="40148.A0A0D9ZVY8"/>
<organism evidence="2">
    <name type="scientific">Oryza glumipatula</name>
    <dbReference type="NCBI Taxonomy" id="40148"/>
    <lineage>
        <taxon>Eukaryota</taxon>
        <taxon>Viridiplantae</taxon>
        <taxon>Streptophyta</taxon>
        <taxon>Embryophyta</taxon>
        <taxon>Tracheophyta</taxon>
        <taxon>Spermatophyta</taxon>
        <taxon>Magnoliopsida</taxon>
        <taxon>Liliopsida</taxon>
        <taxon>Poales</taxon>
        <taxon>Poaceae</taxon>
        <taxon>BOP clade</taxon>
        <taxon>Oryzoideae</taxon>
        <taxon>Oryzeae</taxon>
        <taxon>Oryzinae</taxon>
        <taxon>Oryza</taxon>
    </lineage>
</organism>
<dbReference type="HOGENOM" id="CLU_1216409_0_0_1"/>
<dbReference type="AlphaFoldDB" id="A0A0D9ZVY8"/>
<dbReference type="EnsemblPlants" id="OGLUM05G08310.1">
    <property type="protein sequence ID" value="OGLUM05G08310.1"/>
    <property type="gene ID" value="OGLUM05G08310"/>
</dbReference>
<evidence type="ECO:0000313" key="2">
    <source>
        <dbReference type="EnsemblPlants" id="OGLUM05G08310.1"/>
    </source>
</evidence>
<keyword evidence="3" id="KW-1185">Reference proteome</keyword>
<feature type="region of interest" description="Disordered" evidence="1">
    <location>
        <begin position="1"/>
        <end position="49"/>
    </location>
</feature>
<dbReference type="Gramene" id="OGLUM05G08310.1">
    <property type="protein sequence ID" value="OGLUM05G08310.1"/>
    <property type="gene ID" value="OGLUM05G08310"/>
</dbReference>
<reference evidence="2" key="1">
    <citation type="submission" date="2015-04" db="UniProtKB">
        <authorList>
            <consortium name="EnsemblPlants"/>
        </authorList>
    </citation>
    <scope>IDENTIFICATION</scope>
</reference>